<gene>
    <name evidence="4" type="ORF">JDN41_05215</name>
</gene>
<accession>A0A8I1KIS3</accession>
<reference evidence="4 5" key="1">
    <citation type="submission" date="2020-12" db="EMBL/GenBank/DDBJ databases">
        <title>Revised draft genomes of Rhodomicrobium vannielii ATCC 17100 and Rhodomicrobium udaipurense JA643.</title>
        <authorList>
            <person name="Conners E.M."/>
            <person name="Davenport E.J."/>
            <person name="Bose A."/>
        </authorList>
    </citation>
    <scope>NUCLEOTIDE SEQUENCE [LARGE SCALE GENOMIC DNA]</scope>
    <source>
        <strain evidence="4 5">JA643</strain>
    </source>
</reference>
<evidence type="ECO:0000313" key="4">
    <source>
        <dbReference type="EMBL" id="MBJ7542952.1"/>
    </source>
</evidence>
<dbReference type="InterPro" id="IPR027417">
    <property type="entry name" value="P-loop_NTPase"/>
</dbReference>
<keyword evidence="5" id="KW-1185">Reference proteome</keyword>
<sequence>MHDEIFETVKHNTLANAQAAAKPVLAIIGAQPGAMRWRISAALIEGMAPAPVIVSQAEARHFHPHAAELLARDEKSFMQATEADAEKWAEGLVLAAIEGRRNIVLDGFFKRQEATLNVLRQAREADYDTRVVAIAVPESISRARIVDLYEAGKEKRGCPSSRRWFRYGRARYQSAQKRRSDENVKQPCVPISTRRSGNRNAVITAPTFANAAANPAPSRFFRRRTSPSANG</sequence>
<dbReference type="EMBL" id="JAEMUK010000009">
    <property type="protein sequence ID" value="MBJ7542952.1"/>
    <property type="molecule type" value="Genomic_DNA"/>
</dbReference>
<proteinExistence type="predicted"/>
<keyword evidence="1" id="KW-0547">Nucleotide-binding</keyword>
<dbReference type="Proteomes" id="UP000623250">
    <property type="component" value="Unassembled WGS sequence"/>
</dbReference>
<keyword evidence="2" id="KW-0067">ATP-binding</keyword>
<dbReference type="AlphaFoldDB" id="A0A8I1KIS3"/>
<evidence type="ECO:0000313" key="5">
    <source>
        <dbReference type="Proteomes" id="UP000623250"/>
    </source>
</evidence>
<dbReference type="Pfam" id="PF06414">
    <property type="entry name" value="Zeta_toxin"/>
    <property type="match status" value="1"/>
</dbReference>
<evidence type="ECO:0000256" key="2">
    <source>
        <dbReference type="ARBA" id="ARBA00022840"/>
    </source>
</evidence>
<feature type="domain" description="Zeta toxin" evidence="3">
    <location>
        <begin position="18"/>
        <end position="159"/>
    </location>
</feature>
<protein>
    <submittedName>
        <fullName evidence="4">Zeta toxin family protein</fullName>
    </submittedName>
</protein>
<evidence type="ECO:0000256" key="1">
    <source>
        <dbReference type="ARBA" id="ARBA00022741"/>
    </source>
</evidence>
<comment type="caution">
    <text evidence="4">The sequence shown here is derived from an EMBL/GenBank/DDBJ whole genome shotgun (WGS) entry which is preliminary data.</text>
</comment>
<dbReference type="GO" id="GO:0016301">
    <property type="term" value="F:kinase activity"/>
    <property type="evidence" value="ECO:0007669"/>
    <property type="project" value="InterPro"/>
</dbReference>
<evidence type="ECO:0000259" key="3">
    <source>
        <dbReference type="Pfam" id="PF06414"/>
    </source>
</evidence>
<organism evidence="4 5">
    <name type="scientific">Rhodomicrobium udaipurense</name>
    <dbReference type="NCBI Taxonomy" id="1202716"/>
    <lineage>
        <taxon>Bacteria</taxon>
        <taxon>Pseudomonadati</taxon>
        <taxon>Pseudomonadota</taxon>
        <taxon>Alphaproteobacteria</taxon>
        <taxon>Hyphomicrobiales</taxon>
        <taxon>Hyphomicrobiaceae</taxon>
        <taxon>Rhodomicrobium</taxon>
    </lineage>
</organism>
<dbReference type="GO" id="GO:0005524">
    <property type="term" value="F:ATP binding"/>
    <property type="evidence" value="ECO:0007669"/>
    <property type="project" value="UniProtKB-KW"/>
</dbReference>
<name>A0A8I1KIS3_9HYPH</name>
<dbReference type="InterPro" id="IPR010488">
    <property type="entry name" value="Zeta_toxin_domain"/>
</dbReference>
<dbReference type="Gene3D" id="3.40.50.300">
    <property type="entry name" value="P-loop containing nucleotide triphosphate hydrolases"/>
    <property type="match status" value="1"/>
</dbReference>